<name>A0A8B0SVC9_KLEPN</name>
<reference evidence="2" key="1">
    <citation type="submission" date="2020-01" db="EMBL/GenBank/DDBJ databases">
        <authorList>
            <person name="Qin S."/>
        </authorList>
    </citation>
    <scope>NUCLEOTIDE SEQUENCE</scope>
    <source>
        <strain evidence="2">CVir17-16-YZ6g</strain>
        <plasmid evidence="2">p17-15-vir-like</plasmid>
    </source>
</reference>
<keyword evidence="1" id="KW-1133">Transmembrane helix</keyword>
<accession>A0A8B0SVC9</accession>
<sequence length="173" mass="20174">MPEDDKNQTGSRNESRGKQIHEPELYRCPKHPVNGVSGDLPLVFAGWMVFTFLPLMIALALDGYYQWKNEEICFFGDVTIQLYRLWFRSLSIIGVLIIAYLVIPNMNLFLWTDTVFFRHLPRRCSLLQLTGFSRTTKKTHVRKNMFKKRPSKPETGSVQDVVSRESKKFLPFV</sequence>
<evidence type="ECO:0000313" key="2">
    <source>
        <dbReference type="EMBL" id="QTX14710.1"/>
    </source>
</evidence>
<keyword evidence="2" id="KW-0614">Plasmid</keyword>
<protein>
    <submittedName>
        <fullName evidence="2">TraJ</fullName>
    </submittedName>
</protein>
<organism evidence="2">
    <name type="scientific">Klebsiella pneumoniae</name>
    <dbReference type="NCBI Taxonomy" id="573"/>
    <lineage>
        <taxon>Bacteria</taxon>
        <taxon>Pseudomonadati</taxon>
        <taxon>Pseudomonadota</taxon>
        <taxon>Gammaproteobacteria</taxon>
        <taxon>Enterobacterales</taxon>
        <taxon>Enterobacteriaceae</taxon>
        <taxon>Klebsiella/Raoultella group</taxon>
        <taxon>Klebsiella</taxon>
        <taxon>Klebsiella pneumoniae complex</taxon>
    </lineage>
</organism>
<evidence type="ECO:0000256" key="1">
    <source>
        <dbReference type="SAM" id="Phobius"/>
    </source>
</evidence>
<feature type="transmembrane region" description="Helical" evidence="1">
    <location>
        <begin position="85"/>
        <end position="103"/>
    </location>
</feature>
<dbReference type="AlphaFoldDB" id="A0A8B0SVC9"/>
<keyword evidence="1" id="KW-0472">Membrane</keyword>
<keyword evidence="1" id="KW-0812">Transmembrane</keyword>
<feature type="transmembrane region" description="Helical" evidence="1">
    <location>
        <begin position="44"/>
        <end position="65"/>
    </location>
</feature>
<geneLocation type="plasmid" evidence="2">
    <name>p17-15-vir-like</name>
</geneLocation>
<proteinExistence type="predicted"/>
<dbReference type="EMBL" id="MN956836">
    <property type="protein sequence ID" value="QTX14710.1"/>
    <property type="molecule type" value="Genomic_DNA"/>
</dbReference>